<proteinExistence type="predicted"/>
<dbReference type="Proteomes" id="UP000027265">
    <property type="component" value="Unassembled WGS sequence"/>
</dbReference>
<dbReference type="OrthoDB" id="5569250at2759"/>
<name>A0A067Q7U6_9AGAM</name>
<organism evidence="2 3">
    <name type="scientific">Jaapia argillacea MUCL 33604</name>
    <dbReference type="NCBI Taxonomy" id="933084"/>
    <lineage>
        <taxon>Eukaryota</taxon>
        <taxon>Fungi</taxon>
        <taxon>Dikarya</taxon>
        <taxon>Basidiomycota</taxon>
        <taxon>Agaricomycotina</taxon>
        <taxon>Agaricomycetes</taxon>
        <taxon>Agaricomycetidae</taxon>
        <taxon>Jaapiales</taxon>
        <taxon>Jaapiaceae</taxon>
        <taxon>Jaapia</taxon>
    </lineage>
</organism>
<accession>A0A067Q7U6</accession>
<dbReference type="EMBL" id="KL197715">
    <property type="protein sequence ID" value="KDQ59562.1"/>
    <property type="molecule type" value="Genomic_DNA"/>
</dbReference>
<dbReference type="InParanoid" id="A0A067Q7U6"/>
<protein>
    <recommendedName>
        <fullName evidence="1">Fungal-type protein kinase domain-containing protein</fullName>
    </recommendedName>
</protein>
<keyword evidence="3" id="KW-1185">Reference proteome</keyword>
<evidence type="ECO:0000313" key="3">
    <source>
        <dbReference type="Proteomes" id="UP000027265"/>
    </source>
</evidence>
<feature type="domain" description="Fungal-type protein kinase" evidence="1">
    <location>
        <begin position="429"/>
        <end position="537"/>
    </location>
</feature>
<reference evidence="3" key="1">
    <citation type="journal article" date="2014" name="Proc. Natl. Acad. Sci. U.S.A.">
        <title>Extensive sampling of basidiomycete genomes demonstrates inadequacy of the white-rot/brown-rot paradigm for wood decay fungi.</title>
        <authorList>
            <person name="Riley R."/>
            <person name="Salamov A.A."/>
            <person name="Brown D.W."/>
            <person name="Nagy L.G."/>
            <person name="Floudas D."/>
            <person name="Held B.W."/>
            <person name="Levasseur A."/>
            <person name="Lombard V."/>
            <person name="Morin E."/>
            <person name="Otillar R."/>
            <person name="Lindquist E.A."/>
            <person name="Sun H."/>
            <person name="LaButti K.M."/>
            <person name="Schmutz J."/>
            <person name="Jabbour D."/>
            <person name="Luo H."/>
            <person name="Baker S.E."/>
            <person name="Pisabarro A.G."/>
            <person name="Walton J.D."/>
            <person name="Blanchette R.A."/>
            <person name="Henrissat B."/>
            <person name="Martin F."/>
            <person name="Cullen D."/>
            <person name="Hibbett D.S."/>
            <person name="Grigoriev I.V."/>
        </authorList>
    </citation>
    <scope>NUCLEOTIDE SEQUENCE [LARGE SCALE GENOMIC DNA]</scope>
    <source>
        <strain evidence="3">MUCL 33604</strain>
    </source>
</reference>
<dbReference type="InterPro" id="IPR040976">
    <property type="entry name" value="Pkinase_fungal"/>
</dbReference>
<dbReference type="SUPFAM" id="SSF56112">
    <property type="entry name" value="Protein kinase-like (PK-like)"/>
    <property type="match status" value="1"/>
</dbReference>
<dbReference type="AlphaFoldDB" id="A0A067Q7U6"/>
<evidence type="ECO:0000259" key="1">
    <source>
        <dbReference type="Pfam" id="PF17667"/>
    </source>
</evidence>
<sequence>MPSVKSPFHDDLKNSQKCCFRKLLEVFLLRCRLPESTQTADMLLKQSLEQVLPICNEDANVRDSLASYCDVPGREDGRYAPFIKTFNSALELMKTLEFPGLRRPSELDIMFHRTDAKDIHNAFEPTRRPDILLVSTLSAHRANEKPIKENDLLFGTKELLRECALNNPSGNFTWNDCLSAQEFSRRIASARPPPPTKYTFDLKEIDPQEMQPLWKRKAAESLGLPNRRLSRPRRVPPSDRCATYGAEMLSRGVYITHAINLVIIDNIAWVLWYDRQGGIQSHGVDFVQNLPYFLVLLAAFQRFQLQDWGVNGDLVSPAFLRHTPGIKGEVPPLPDDTAQFLFKSPSHDVIIDPKRELHWKCTLHGRGTQVLVAHFASVEGLVIPESKELAVKVYWSEEAKENEIRDDLSIDSKGSRELRVMLFEKLNPIHKHSSEEFMKVWIQCYRCHFRLWLHGIEHGDISVSNLMVRPSTGEGVVNDFDLAILRKRNGEPTIGGHVRPGMIRFMALDLLDEKYFAGKVQRLFHHNCESFVWIMPWRLLRNSRLRIFETQGTSDYVYDNSRAERYGFLYDVYELKALPANKAAWEAAVELFWWVKGKHNAALEWEGAINKLRYKLRKDKSKSEAEVDEVTNAVPKTIWQDPSDEATCKIFREFELILQEGWAGFEVLPEDKTRPLSAEE</sequence>
<gene>
    <name evidence="2" type="ORF">JAAARDRAFT_625409</name>
</gene>
<dbReference type="Pfam" id="PF17667">
    <property type="entry name" value="Pkinase_fungal"/>
    <property type="match status" value="1"/>
</dbReference>
<dbReference type="HOGENOM" id="CLU_016736_0_0_1"/>
<evidence type="ECO:0000313" key="2">
    <source>
        <dbReference type="EMBL" id="KDQ59562.1"/>
    </source>
</evidence>
<dbReference type="InterPro" id="IPR011009">
    <property type="entry name" value="Kinase-like_dom_sf"/>
</dbReference>